<feature type="domain" description="PLA2c" evidence="5">
    <location>
        <begin position="20"/>
        <end position="400"/>
    </location>
</feature>
<dbReference type="GO" id="GO:0005544">
    <property type="term" value="F:calcium-dependent phospholipid binding"/>
    <property type="evidence" value="ECO:0007669"/>
    <property type="project" value="TreeGrafter"/>
</dbReference>
<keyword evidence="1 3" id="KW-0378">Hydrolase</keyword>
<dbReference type="SUPFAM" id="SSF52151">
    <property type="entry name" value="FabD/lysophospholipase-like"/>
    <property type="match status" value="1"/>
</dbReference>
<keyword evidence="2 3" id="KW-0443">Lipid metabolism</keyword>
<dbReference type="PROSITE" id="PS51210">
    <property type="entry name" value="PLA2C"/>
    <property type="match status" value="1"/>
</dbReference>
<dbReference type="SMART" id="SM00022">
    <property type="entry name" value="PLAc"/>
    <property type="match status" value="1"/>
</dbReference>
<evidence type="ECO:0000313" key="7">
    <source>
        <dbReference type="Proteomes" id="UP000886611"/>
    </source>
</evidence>
<dbReference type="Proteomes" id="UP000886611">
    <property type="component" value="Unassembled WGS sequence"/>
</dbReference>
<dbReference type="GO" id="GO:0005509">
    <property type="term" value="F:calcium ion binding"/>
    <property type="evidence" value="ECO:0007669"/>
    <property type="project" value="TreeGrafter"/>
</dbReference>
<protein>
    <submittedName>
        <fullName evidence="6">PA24C phospholipase</fullName>
    </submittedName>
</protein>
<evidence type="ECO:0000256" key="2">
    <source>
        <dbReference type="ARBA" id="ARBA00023098"/>
    </source>
</evidence>
<evidence type="ECO:0000313" key="6">
    <source>
        <dbReference type="EMBL" id="KAG2468201.1"/>
    </source>
</evidence>
<dbReference type="InterPro" id="IPR016035">
    <property type="entry name" value="Acyl_Trfase/lysoPLipase"/>
</dbReference>
<dbReference type="PANTHER" id="PTHR10728">
    <property type="entry name" value="CYTOSOLIC PHOSPHOLIPASE A2"/>
    <property type="match status" value="1"/>
</dbReference>
<dbReference type="PANTHER" id="PTHR10728:SF39">
    <property type="entry name" value="CYTOSOLIC PHOSPHOLIPASE A2 GAMMA"/>
    <property type="match status" value="1"/>
</dbReference>
<feature type="chain" id="PRO_5036489146" evidence="4">
    <location>
        <begin position="17"/>
        <end position="400"/>
    </location>
</feature>
<dbReference type="AlphaFoldDB" id="A0A8X7XH77"/>
<dbReference type="GO" id="GO:0005635">
    <property type="term" value="C:nuclear envelope"/>
    <property type="evidence" value="ECO:0007669"/>
    <property type="project" value="TreeGrafter"/>
</dbReference>
<feature type="non-terminal residue" evidence="6">
    <location>
        <position position="400"/>
    </location>
</feature>
<evidence type="ECO:0000256" key="3">
    <source>
        <dbReference type="PROSITE-ProRule" id="PRU00555"/>
    </source>
</evidence>
<keyword evidence="4" id="KW-0732">Signal</keyword>
<dbReference type="GO" id="GO:0005829">
    <property type="term" value="C:cytosol"/>
    <property type="evidence" value="ECO:0007669"/>
    <property type="project" value="TreeGrafter"/>
</dbReference>
<feature type="non-terminal residue" evidence="6">
    <location>
        <position position="1"/>
    </location>
</feature>
<dbReference type="GO" id="GO:0047498">
    <property type="term" value="F:calcium-dependent phospholipase A2 activity"/>
    <property type="evidence" value="ECO:0007669"/>
    <property type="project" value="TreeGrafter"/>
</dbReference>
<keyword evidence="7" id="KW-1185">Reference proteome</keyword>
<dbReference type="GO" id="GO:0005654">
    <property type="term" value="C:nucleoplasm"/>
    <property type="evidence" value="ECO:0007669"/>
    <property type="project" value="TreeGrafter"/>
</dbReference>
<reference evidence="6 7" key="1">
    <citation type="journal article" date="2021" name="Cell">
        <title>Tracing the genetic footprints of vertebrate landing in non-teleost ray-finned fishes.</title>
        <authorList>
            <person name="Bi X."/>
            <person name="Wang K."/>
            <person name="Yang L."/>
            <person name="Pan H."/>
            <person name="Jiang H."/>
            <person name="Wei Q."/>
            <person name="Fang M."/>
            <person name="Yu H."/>
            <person name="Zhu C."/>
            <person name="Cai Y."/>
            <person name="He Y."/>
            <person name="Gan X."/>
            <person name="Zeng H."/>
            <person name="Yu D."/>
            <person name="Zhu Y."/>
            <person name="Jiang H."/>
            <person name="Qiu Q."/>
            <person name="Yang H."/>
            <person name="Zhang Y.E."/>
            <person name="Wang W."/>
            <person name="Zhu M."/>
            <person name="He S."/>
            <person name="Zhang G."/>
        </authorList>
    </citation>
    <scope>NUCLEOTIDE SEQUENCE [LARGE SCALE GENOMIC DNA]</scope>
    <source>
        <strain evidence="6">Bchr_013</strain>
    </source>
</reference>
<gene>
    <name evidence="6" type="primary">Pla2g4c_1</name>
    <name evidence="6" type="ORF">GTO96_0015831</name>
</gene>
<feature type="signal peptide" evidence="4">
    <location>
        <begin position="1"/>
        <end position="16"/>
    </location>
</feature>
<dbReference type="EMBL" id="JAATIS010000485">
    <property type="protein sequence ID" value="KAG2468201.1"/>
    <property type="molecule type" value="Genomic_DNA"/>
</dbReference>
<evidence type="ECO:0000256" key="4">
    <source>
        <dbReference type="SAM" id="SignalP"/>
    </source>
</evidence>
<organism evidence="6 7">
    <name type="scientific">Polypterus senegalus</name>
    <name type="common">Senegal bichir</name>
    <dbReference type="NCBI Taxonomy" id="55291"/>
    <lineage>
        <taxon>Eukaryota</taxon>
        <taxon>Metazoa</taxon>
        <taxon>Chordata</taxon>
        <taxon>Craniata</taxon>
        <taxon>Vertebrata</taxon>
        <taxon>Euteleostomi</taxon>
        <taxon>Actinopterygii</taxon>
        <taxon>Polypteriformes</taxon>
        <taxon>Polypteridae</taxon>
        <taxon>Polypterus</taxon>
    </lineage>
</organism>
<dbReference type="GO" id="GO:0046475">
    <property type="term" value="P:glycerophospholipid catabolic process"/>
    <property type="evidence" value="ECO:0007669"/>
    <property type="project" value="TreeGrafter"/>
</dbReference>
<dbReference type="InterPro" id="IPR002642">
    <property type="entry name" value="LysoPLipase_cat_dom"/>
</dbReference>
<evidence type="ECO:0000259" key="5">
    <source>
        <dbReference type="PROSITE" id="PS51210"/>
    </source>
</evidence>
<sequence>MLTPWGLNALLVSVCSFPPTSPKMFSDRVIISRELSEGESQAVKARKILAATTMTQKLDIDIDKDQVPVVAVLGSGGGLRAMLSLLGSIKGLQETGLLKYVTYICGVSGSTWTMSLLYDNHEWSKNLESVIEDISSKISDREISWATLIDCILEEKHLQRLVEAAKKEDYSLTDFWAVIVSCLIRMEGNHCLSQHQKYVNKGQNPYPVYAAIDEDILHPEEKIKPSEIWFEFTPYECGFPSYEAFIKTSDLGSEFENGVMTKRHPEPDLCRLQEAVGFLQGSAMEREMNAAPDDGIKTHHDVIKKRFVSLVDAALAINCAYPLMLQPKRKVDVIISLDYSDGDIFKTLNQARDYAEANHLPFPMVDTKGQWPQDCNVYNGYSTPTVIHMPLFNEANKHGK</sequence>
<keyword evidence="3" id="KW-0442">Lipid degradation</keyword>
<accession>A0A8X7XH77</accession>
<name>A0A8X7XH77_POLSE</name>
<comment type="caution">
    <text evidence="6">The sequence shown here is derived from an EMBL/GenBank/DDBJ whole genome shotgun (WGS) entry which is preliminary data.</text>
</comment>
<dbReference type="Gene3D" id="3.40.1090.10">
    <property type="entry name" value="Cytosolic phospholipase A2 catalytic domain"/>
    <property type="match status" value="1"/>
</dbReference>
<proteinExistence type="predicted"/>
<dbReference type="Pfam" id="PF01735">
    <property type="entry name" value="PLA2_B"/>
    <property type="match status" value="1"/>
</dbReference>
<evidence type="ECO:0000256" key="1">
    <source>
        <dbReference type="ARBA" id="ARBA00022801"/>
    </source>
</evidence>